<keyword evidence="1" id="KW-0479">Metal-binding</keyword>
<evidence type="ECO:0000259" key="3">
    <source>
        <dbReference type="PROSITE" id="PS50119"/>
    </source>
</evidence>
<proteinExistence type="predicted"/>
<dbReference type="AlphaFoldDB" id="A0A6J7ZXG6"/>
<accession>A0A6J7ZXG6</accession>
<dbReference type="Gene3D" id="2.120.10.30">
    <property type="entry name" value="TolB, C-terminal domain"/>
    <property type="match status" value="1"/>
</dbReference>
<dbReference type="PANTHER" id="PTHR25462">
    <property type="entry name" value="BONUS, ISOFORM C-RELATED"/>
    <property type="match status" value="1"/>
</dbReference>
<evidence type="ECO:0000313" key="5">
    <source>
        <dbReference type="Proteomes" id="UP000507470"/>
    </source>
</evidence>
<dbReference type="SUPFAM" id="SSF101898">
    <property type="entry name" value="NHL repeat"/>
    <property type="match status" value="1"/>
</dbReference>
<keyword evidence="5" id="KW-1185">Reference proteome</keyword>
<evidence type="ECO:0000313" key="4">
    <source>
        <dbReference type="EMBL" id="CAC5358947.1"/>
    </source>
</evidence>
<feature type="coiled-coil region" evidence="2">
    <location>
        <begin position="86"/>
        <end position="135"/>
    </location>
</feature>
<dbReference type="EMBL" id="CACVKT020000419">
    <property type="protein sequence ID" value="CAC5358947.1"/>
    <property type="molecule type" value="Genomic_DNA"/>
</dbReference>
<evidence type="ECO:0000256" key="1">
    <source>
        <dbReference type="PROSITE-ProRule" id="PRU00024"/>
    </source>
</evidence>
<organism evidence="4 5">
    <name type="scientific">Mytilus coruscus</name>
    <name type="common">Sea mussel</name>
    <dbReference type="NCBI Taxonomy" id="42192"/>
    <lineage>
        <taxon>Eukaryota</taxon>
        <taxon>Metazoa</taxon>
        <taxon>Spiralia</taxon>
        <taxon>Lophotrochozoa</taxon>
        <taxon>Mollusca</taxon>
        <taxon>Bivalvia</taxon>
        <taxon>Autobranchia</taxon>
        <taxon>Pteriomorphia</taxon>
        <taxon>Mytilida</taxon>
        <taxon>Mytiloidea</taxon>
        <taxon>Mytilidae</taxon>
        <taxon>Mytilinae</taxon>
        <taxon>Mytilus</taxon>
    </lineage>
</organism>
<dbReference type="GO" id="GO:0008270">
    <property type="term" value="F:zinc ion binding"/>
    <property type="evidence" value="ECO:0007669"/>
    <property type="project" value="UniProtKB-KW"/>
</dbReference>
<feature type="domain" description="B box-type" evidence="3">
    <location>
        <begin position="9"/>
        <end position="50"/>
    </location>
</feature>
<dbReference type="Proteomes" id="UP000507470">
    <property type="component" value="Unassembled WGS sequence"/>
</dbReference>
<sequence>MKTLLSKSRKNSFCKIYTEETLLFHCIQCVVPVCRDCKITSHDGHKFEDLHNRVQNASEWISSYSKGIDLEVGYFSKKVQSVLNLKNELDRNVLNLQQTLNDVEEQLCREVKEGCDKIRSDINQLTDKQASLINEKKVEIDAVISKMTSKKRYIDSVVRSGTDSDIVMCKKQMSKGTDICMSTSKLVINIPTYCADRSNIKLGRIMEKQISLQLEPKVKLKSTFLTDMMNKSVSAICLRNRDEACISFRSDAWNQGSRVKNVLVYYSSGSEKEVYFMPPQMDLIIDKNGRIYFYEDRLEKLEGGLTVYLKPGEENNTENIYLCKRPVSMDILSNGDFIMLYTDNKLSRINFDQKKLIRSFRSGHLISPISVASSRDNKLWVADPGSGQVIVFNTDGKLLFKFDVCQTLTLISNKSKPNSICFCEVFNIAIVADPMNNCIFTISEDGRYAEIILDETLESPSSVACKENILWVCDKRNRIQIFEILKS</sequence>
<dbReference type="InterPro" id="IPR000315">
    <property type="entry name" value="Znf_B-box"/>
</dbReference>
<dbReference type="PROSITE" id="PS50119">
    <property type="entry name" value="ZF_BBOX"/>
    <property type="match status" value="1"/>
</dbReference>
<reference evidence="4 5" key="1">
    <citation type="submission" date="2020-06" db="EMBL/GenBank/DDBJ databases">
        <authorList>
            <person name="Li R."/>
            <person name="Bekaert M."/>
        </authorList>
    </citation>
    <scope>NUCLEOTIDE SEQUENCE [LARGE SCALE GENOMIC DNA]</scope>
    <source>
        <strain evidence="5">wild</strain>
    </source>
</reference>
<keyword evidence="2" id="KW-0175">Coiled coil</keyword>
<dbReference type="InterPro" id="IPR011042">
    <property type="entry name" value="6-blade_b-propeller_TolB-like"/>
</dbReference>
<dbReference type="SUPFAM" id="SSF57845">
    <property type="entry name" value="B-box zinc-binding domain"/>
    <property type="match status" value="1"/>
</dbReference>
<keyword evidence="1" id="KW-0862">Zinc</keyword>
<name>A0A6J7ZXG6_MYTCO</name>
<dbReference type="OrthoDB" id="6048873at2759"/>
<keyword evidence="1" id="KW-0863">Zinc-finger</keyword>
<dbReference type="Gene3D" id="3.30.160.60">
    <property type="entry name" value="Classic Zinc Finger"/>
    <property type="match status" value="1"/>
</dbReference>
<dbReference type="InterPro" id="IPR047153">
    <property type="entry name" value="TRIM45/56/19-like"/>
</dbReference>
<dbReference type="PANTHER" id="PTHR25462:SF296">
    <property type="entry name" value="MEIOTIC P26, ISOFORM F"/>
    <property type="match status" value="1"/>
</dbReference>
<gene>
    <name evidence="4" type="ORF">MCOR_1988</name>
</gene>
<protein>
    <recommendedName>
        <fullName evidence="3">B box-type domain-containing protein</fullName>
    </recommendedName>
</protein>
<evidence type="ECO:0000256" key="2">
    <source>
        <dbReference type="SAM" id="Coils"/>
    </source>
</evidence>